<sequence length="245" mass="26512">MHLILTGATGFVGSAALDIMLNNPAVTRISILSRRPVKQAEGHEKAVVILKEDMSEYSQEILDGLRGVHGCVWAMGPPLMSVKNRAEYDYAHIDIPAIAAEKFSSLNDNFNFVFVSHEGIDQYSERLRPANLDVKARLEDRLLKLASDTPSLNVFSVRPAAITANTHDAIKPYIKQPIPLTKKIANAITPLLKWFAPHMVTSSEDLGSALVQLAIGDGADLKVQGATHGGRVIGTIGIANLITAK</sequence>
<protein>
    <recommendedName>
        <fullName evidence="3">NAD(P)-binding domain-containing protein</fullName>
    </recommendedName>
</protein>
<evidence type="ECO:0000313" key="2">
    <source>
        <dbReference type="Proteomes" id="UP000606974"/>
    </source>
</evidence>
<dbReference type="AlphaFoldDB" id="A0A8H7E071"/>
<comment type="caution">
    <text evidence="1">The sequence shown here is derived from an EMBL/GenBank/DDBJ whole genome shotgun (WGS) entry which is preliminary data.</text>
</comment>
<proteinExistence type="predicted"/>
<dbReference type="InterPro" id="IPR036291">
    <property type="entry name" value="NAD(P)-bd_dom_sf"/>
</dbReference>
<organism evidence="1 2">
    <name type="scientific">Endocarpon pusillum</name>
    <dbReference type="NCBI Taxonomy" id="364733"/>
    <lineage>
        <taxon>Eukaryota</taxon>
        <taxon>Fungi</taxon>
        <taxon>Dikarya</taxon>
        <taxon>Ascomycota</taxon>
        <taxon>Pezizomycotina</taxon>
        <taxon>Eurotiomycetes</taxon>
        <taxon>Chaetothyriomycetidae</taxon>
        <taxon>Verrucariales</taxon>
        <taxon>Verrucariaceae</taxon>
        <taxon>Endocarpon</taxon>
    </lineage>
</organism>
<dbReference type="PANTHER" id="PTHR14097:SF8">
    <property type="entry name" value="NAD(P)-BINDING DOMAIN-CONTAINING PROTEIN"/>
    <property type="match status" value="1"/>
</dbReference>
<keyword evidence="2" id="KW-1185">Reference proteome</keyword>
<accession>A0A8H7E071</accession>
<name>A0A8H7E071_9EURO</name>
<gene>
    <name evidence="1" type="ORF">GJ744_004195</name>
</gene>
<evidence type="ECO:0008006" key="3">
    <source>
        <dbReference type="Google" id="ProtNLM"/>
    </source>
</evidence>
<evidence type="ECO:0000313" key="1">
    <source>
        <dbReference type="EMBL" id="KAF7503218.1"/>
    </source>
</evidence>
<reference evidence="1" key="1">
    <citation type="submission" date="2020-02" db="EMBL/GenBank/DDBJ databases">
        <authorList>
            <person name="Palmer J.M."/>
        </authorList>
    </citation>
    <scope>NUCLEOTIDE SEQUENCE</scope>
    <source>
        <strain evidence="1">EPUS1.4</strain>
        <tissue evidence="1">Thallus</tissue>
    </source>
</reference>
<dbReference type="SUPFAM" id="SSF51735">
    <property type="entry name" value="NAD(P)-binding Rossmann-fold domains"/>
    <property type="match status" value="1"/>
</dbReference>
<dbReference type="EMBL" id="JAACFV010000190">
    <property type="protein sequence ID" value="KAF7503218.1"/>
    <property type="molecule type" value="Genomic_DNA"/>
</dbReference>
<dbReference type="Proteomes" id="UP000606974">
    <property type="component" value="Unassembled WGS sequence"/>
</dbReference>
<dbReference type="PANTHER" id="PTHR14097">
    <property type="entry name" value="OXIDOREDUCTASE HTATIP2"/>
    <property type="match status" value="1"/>
</dbReference>
<dbReference type="Gene3D" id="3.40.50.720">
    <property type="entry name" value="NAD(P)-binding Rossmann-like Domain"/>
    <property type="match status" value="1"/>
</dbReference>
<dbReference type="OrthoDB" id="9975943at2759"/>